<dbReference type="AlphaFoldDB" id="A0A378UE11"/>
<keyword evidence="2" id="KW-1185">Reference proteome</keyword>
<gene>
    <name evidence="1" type="ORF">NCTC7911_03090</name>
</gene>
<name>A0A378UE11_MORLA</name>
<protein>
    <submittedName>
        <fullName evidence="1">Uncharacterized protein</fullName>
    </submittedName>
</protein>
<evidence type="ECO:0000313" key="1">
    <source>
        <dbReference type="EMBL" id="STZ74909.1"/>
    </source>
</evidence>
<sequence length="222" mass="25843">MSQNATFLLHGLTQEHKDFLYSYAQKNLGSSSRTKAIIAIIDDLMLSEGRLDDKPKSRDDITQKAIQRKKDFIKKHQKDIAENNNAIRQAISNKNGELVSKLKKENQKISKVKKKRIQFSMPIYDYDFLKELAETNECSIQYYIKIIINNHLYNEKKLLGNELEALKKSNYELYRIGVNVNQIAKANNMGDRVDLSINKLYEFIKNHTLVIEEILRNNNGNY</sequence>
<organism evidence="1 2">
    <name type="scientific">Moraxella lacunata</name>
    <dbReference type="NCBI Taxonomy" id="477"/>
    <lineage>
        <taxon>Bacteria</taxon>
        <taxon>Pseudomonadati</taxon>
        <taxon>Pseudomonadota</taxon>
        <taxon>Gammaproteobacteria</taxon>
        <taxon>Moraxellales</taxon>
        <taxon>Moraxellaceae</taxon>
        <taxon>Moraxella</taxon>
    </lineage>
</organism>
<proteinExistence type="predicted"/>
<dbReference type="EMBL" id="UGQC01000005">
    <property type="protein sequence ID" value="STZ74909.1"/>
    <property type="molecule type" value="Genomic_DNA"/>
</dbReference>
<reference evidence="1 2" key="1">
    <citation type="submission" date="2018-06" db="EMBL/GenBank/DDBJ databases">
        <authorList>
            <consortium name="Pathogen Informatics"/>
            <person name="Doyle S."/>
        </authorList>
    </citation>
    <scope>NUCLEOTIDE SEQUENCE [LARGE SCALE GENOMIC DNA]</scope>
    <source>
        <strain evidence="1 2">NCTC7911</strain>
    </source>
</reference>
<evidence type="ECO:0000313" key="2">
    <source>
        <dbReference type="Proteomes" id="UP000254107"/>
    </source>
</evidence>
<dbReference type="Proteomes" id="UP000254107">
    <property type="component" value="Unassembled WGS sequence"/>
</dbReference>
<accession>A0A378UE11</accession>